<dbReference type="GO" id="GO:0005975">
    <property type="term" value="P:carbohydrate metabolic process"/>
    <property type="evidence" value="ECO:0007669"/>
    <property type="project" value="InterPro"/>
</dbReference>
<feature type="signal peptide" evidence="1">
    <location>
        <begin position="1"/>
        <end position="20"/>
    </location>
</feature>
<sequence length="1040" mass="115776">MRKLTLTALLALAASSASLAQSELYPKHFDLEQVTLLDGPMKTAMELNFQTLLKYDTDRLLTPYVRQAGLASTKDSNSPYYQWLTKHPNFVNWGDANFDLSGHVGGHYLSALALAYAACHDADVKAQLKERMDYMVGVMKDCQDQYDQHTQGLYGFIGGQPINSDWTALYQGNTEPLASHGGWVPFYCEHKILAGLRDAFIYGNNPTAKDVFKKLADWSVNVVAKVSDADMESMLNTEHGGMNESMLDAYQLFGDSEYLNAAKKFTHKTMLNGMQTLNKTFLDGRHANTQVPKYIGMERIGEMDNAATNYLTAADNFWTDVAENRTVCIGGNSVNEHFLSASNSNRYIDQLDGPESCNTNNMLKMSEMMSDRTADAKYADFYEYATWNHILSTQDPVTGGYVYFTTLRPQGYRIYSQVNQAMWCCVGTGMENHSKYGHFIYTHDGNKTLYVNLFTPSRLESTDFIVVQETAFPFEPRTKITINKSGQYTIALRHPAWAGKGYEVTVNGEKSDIETTYGKASYVKLQRNWAVGDVINVELPMELGYAECPNYTDYVAFRYGPILLGANTTNGSEQLQNEYGGEGRMDHAPGSMASSKNLLSAPLLIGSRTDVLKRIEAKDLSKLTFAIDASREGVDTYTWSTLSLQPFYQIHHDRYMCYWYQQTAENFANSDMAQTEAANEALQARTIDFVAPGEQQSEAGHEYNYSSDSSTGNYNGESYRDAKAGGYVQYTLYNPGQESNGLAVMCRFTTADNGRKAALMVDGTKIADIVIPAQVKGAVNGFYNAEYPIPDALLKDENGQVKTRFTVRLAATAGTLTPGLYYLRLVSGYNVSANAYQFHASDWTTGDAWRIPASNITYDEERNVIMARSVGDNNIALTLKYQEHDYDIEASQTYLVVCGKGLKTTQGASYLWWLNGTNRGSQVVPAFQDKVIINGEERDLVAWNMSTSGLYDNFTGDRPNVCMGMTIFGLTSSNEDGSCEIFDINFAKSVDDYISSTTTGIMRVSQPQHARTYTLGGMQVENAQSAVRKVLIENGKKVVK</sequence>
<feature type="domain" description="Glycoside hydrolase GH146 substrate-binding" evidence="4">
    <location>
        <begin position="681"/>
        <end position="826"/>
    </location>
</feature>
<dbReference type="Pfam" id="PF16375">
    <property type="entry name" value="DUF4986"/>
    <property type="match status" value="1"/>
</dbReference>
<dbReference type="InterPro" id="IPR046544">
    <property type="entry name" value="GH146_SB_dom"/>
</dbReference>
<evidence type="ECO:0000259" key="5">
    <source>
        <dbReference type="Pfam" id="PF20736"/>
    </source>
</evidence>
<evidence type="ECO:0000313" key="6">
    <source>
        <dbReference type="EMBL" id="SDG35567.1"/>
    </source>
</evidence>
<keyword evidence="7" id="KW-1185">Reference proteome</keyword>
<dbReference type="InterPro" id="IPR012878">
    <property type="entry name" value="Beta-AFase-like_GH127_cat"/>
</dbReference>
<feature type="domain" description="DUF4986" evidence="3">
    <location>
        <begin position="571"/>
        <end position="659"/>
    </location>
</feature>
<dbReference type="Pfam" id="PF20736">
    <property type="entry name" value="Glyco_hydro127M"/>
    <property type="match status" value="1"/>
</dbReference>
<evidence type="ECO:0000259" key="2">
    <source>
        <dbReference type="Pfam" id="PF07944"/>
    </source>
</evidence>
<dbReference type="Proteomes" id="UP000198779">
    <property type="component" value="Unassembled WGS sequence"/>
</dbReference>
<dbReference type="EMBL" id="FNCQ01000003">
    <property type="protein sequence ID" value="SDG35567.1"/>
    <property type="molecule type" value="Genomic_DNA"/>
</dbReference>
<evidence type="ECO:0000259" key="3">
    <source>
        <dbReference type="Pfam" id="PF16375"/>
    </source>
</evidence>
<gene>
    <name evidence="6" type="ORF">SAMN04487901_10335</name>
</gene>
<accession>A0A1G7TJR5</accession>
<dbReference type="PANTHER" id="PTHR31151">
    <property type="entry name" value="PROLINE-TRNA LIGASE (DUF1680)"/>
    <property type="match status" value="1"/>
</dbReference>
<organism evidence="6 7">
    <name type="scientific">Prevotella communis</name>
    <dbReference type="NCBI Taxonomy" id="2913614"/>
    <lineage>
        <taxon>Bacteria</taxon>
        <taxon>Pseudomonadati</taxon>
        <taxon>Bacteroidota</taxon>
        <taxon>Bacteroidia</taxon>
        <taxon>Bacteroidales</taxon>
        <taxon>Prevotellaceae</taxon>
        <taxon>Prevotella</taxon>
    </lineage>
</organism>
<evidence type="ECO:0000256" key="1">
    <source>
        <dbReference type="SAM" id="SignalP"/>
    </source>
</evidence>
<proteinExistence type="predicted"/>
<evidence type="ECO:0000259" key="4">
    <source>
        <dbReference type="Pfam" id="PF20620"/>
    </source>
</evidence>
<keyword evidence="1" id="KW-0732">Signal</keyword>
<reference evidence="7" key="1">
    <citation type="submission" date="2016-10" db="EMBL/GenBank/DDBJ databases">
        <authorList>
            <person name="Varghese N."/>
            <person name="Submissions S."/>
        </authorList>
    </citation>
    <scope>NUCLEOTIDE SEQUENCE [LARGE SCALE GENOMIC DNA]</scope>
    <source>
        <strain evidence="7">BP1-148</strain>
    </source>
</reference>
<dbReference type="AlphaFoldDB" id="A0A1G7TJR5"/>
<dbReference type="SUPFAM" id="SSF48208">
    <property type="entry name" value="Six-hairpin glycosidases"/>
    <property type="match status" value="1"/>
</dbReference>
<feature type="chain" id="PRO_5011764156" evidence="1">
    <location>
        <begin position="21"/>
        <end position="1040"/>
    </location>
</feature>
<dbReference type="InterPro" id="IPR008928">
    <property type="entry name" value="6-hairpin_glycosidase_sf"/>
</dbReference>
<feature type="domain" description="Non-reducing end beta-L-arabinofuranosidase-like GH127 middle" evidence="5">
    <location>
        <begin position="448"/>
        <end position="541"/>
    </location>
</feature>
<dbReference type="InterPro" id="IPR049046">
    <property type="entry name" value="Beta-AFase-like_GH127_middle"/>
</dbReference>
<protein>
    <submittedName>
        <fullName evidence="6">Uncharacterized protein</fullName>
    </submittedName>
</protein>
<dbReference type="InterPro" id="IPR032275">
    <property type="entry name" value="DUF4986"/>
</dbReference>
<feature type="domain" description="Non-reducing end beta-L-arabinofuranosidase-like GH127 catalytic" evidence="2">
    <location>
        <begin position="33"/>
        <end position="437"/>
    </location>
</feature>
<dbReference type="PANTHER" id="PTHR31151:SF0">
    <property type="entry name" value="PROLINE-TRNA LIGASE (DUF1680)"/>
    <property type="match status" value="1"/>
</dbReference>
<dbReference type="STRING" id="645274.SAMN04487901_10335"/>
<dbReference type="Pfam" id="PF07944">
    <property type="entry name" value="Beta-AFase-like_GH127_cat"/>
    <property type="match status" value="1"/>
</dbReference>
<dbReference type="RefSeq" id="WP_255399725.1">
    <property type="nucleotide sequence ID" value="NZ_FNCQ01000003.1"/>
</dbReference>
<dbReference type="Pfam" id="PF20620">
    <property type="entry name" value="DUF6805"/>
    <property type="match status" value="1"/>
</dbReference>
<name>A0A1G7TJR5_9BACT</name>
<evidence type="ECO:0000313" key="7">
    <source>
        <dbReference type="Proteomes" id="UP000198779"/>
    </source>
</evidence>